<comment type="caution">
    <text evidence="1">The sequence shown here is derived from an EMBL/GenBank/DDBJ whole genome shotgun (WGS) entry which is preliminary data.</text>
</comment>
<dbReference type="OrthoDB" id="9814509at2"/>
<name>A0A2N8L456_9BURK</name>
<keyword evidence="2" id="KW-1185">Reference proteome</keyword>
<dbReference type="GO" id="GO:0019634">
    <property type="term" value="P:organic phosphonate metabolic process"/>
    <property type="evidence" value="ECO:0007669"/>
    <property type="project" value="InterPro"/>
</dbReference>
<evidence type="ECO:0000313" key="2">
    <source>
        <dbReference type="Proteomes" id="UP000235916"/>
    </source>
</evidence>
<accession>A0A2N8L456</accession>
<sequence length="209" mass="22471">MNASAPAAGLHLEQLLPGFADPVHHAQQAFRCLLDAMSRPGSLQSLPFELSAPAGLQPALTALLLALADRDTPLWLLPDLRSGAAGEHLRFHAGCPLVAEMGEAQFLMLQNLDALPTLDALRLGDAAYPDRSATLFIEVPALETGSGSLRLRGPGIQGETRIEVAGWSEISQAFVQDNRRRFPLGVDLVLCAGRQLLALPRTTLIDWEL</sequence>
<dbReference type="InterPro" id="IPR008772">
    <property type="entry name" value="Phosphonate_metab_PhnH"/>
</dbReference>
<dbReference type="AlphaFoldDB" id="A0A2N8L456"/>
<dbReference type="PIRSF" id="PIRSF020680">
    <property type="entry name" value="PhnH"/>
    <property type="match status" value="1"/>
</dbReference>
<protein>
    <submittedName>
        <fullName evidence="1">Phosphonate C-P lyase system protein PhnH</fullName>
    </submittedName>
</protein>
<gene>
    <name evidence="1" type="ORF">C1O66_02595</name>
</gene>
<dbReference type="Gene3D" id="3.40.50.11310">
    <property type="entry name" value="Bacterial phosphonate metabolism protein PhnH"/>
    <property type="match status" value="1"/>
</dbReference>
<keyword evidence="1" id="KW-0456">Lyase</keyword>
<dbReference type="InterPro" id="IPR038058">
    <property type="entry name" value="PhnH-like_sp"/>
</dbReference>
<dbReference type="Proteomes" id="UP000235916">
    <property type="component" value="Unassembled WGS sequence"/>
</dbReference>
<dbReference type="EMBL" id="POSP01000001">
    <property type="protein sequence ID" value="PND40487.1"/>
    <property type="molecule type" value="Genomic_DNA"/>
</dbReference>
<dbReference type="GO" id="GO:0016829">
    <property type="term" value="F:lyase activity"/>
    <property type="evidence" value="ECO:0007669"/>
    <property type="project" value="UniProtKB-KW"/>
</dbReference>
<organism evidence="1 2">
    <name type="scientific">Kinneretia aquatilis</name>
    <dbReference type="NCBI Taxonomy" id="2070761"/>
    <lineage>
        <taxon>Bacteria</taxon>
        <taxon>Pseudomonadati</taxon>
        <taxon>Pseudomonadota</taxon>
        <taxon>Betaproteobacteria</taxon>
        <taxon>Burkholderiales</taxon>
        <taxon>Sphaerotilaceae</taxon>
        <taxon>Roseateles</taxon>
    </lineage>
</organism>
<evidence type="ECO:0000313" key="1">
    <source>
        <dbReference type="EMBL" id="PND40487.1"/>
    </source>
</evidence>
<dbReference type="NCBIfam" id="TIGR03292">
    <property type="entry name" value="PhnH_redo"/>
    <property type="match status" value="1"/>
</dbReference>
<reference evidence="1 2" key="1">
    <citation type="submission" date="2018-01" db="EMBL/GenBank/DDBJ databases">
        <title>Draft genome sequence of Paucibacter aquatile CR182 isolated from freshwater of the Nakdong River.</title>
        <authorList>
            <person name="Choi A."/>
            <person name="Chung E.J."/>
        </authorList>
    </citation>
    <scope>NUCLEOTIDE SEQUENCE [LARGE SCALE GENOMIC DNA]</scope>
    <source>
        <strain evidence="1 2">CR182</strain>
    </source>
</reference>
<dbReference type="Pfam" id="PF05845">
    <property type="entry name" value="PhnH"/>
    <property type="match status" value="1"/>
</dbReference>
<dbReference type="SUPFAM" id="SSF159709">
    <property type="entry name" value="PhnH-like"/>
    <property type="match status" value="1"/>
</dbReference>
<proteinExistence type="predicted"/>